<dbReference type="FunFam" id="1.10.20.140:FF:000001">
    <property type="entry name" value="tRNA dimethylallyltransferase"/>
    <property type="match status" value="1"/>
</dbReference>
<evidence type="ECO:0000256" key="11">
    <source>
        <dbReference type="RuleBase" id="RU003783"/>
    </source>
</evidence>
<dbReference type="AlphaFoldDB" id="A0A4R3KIW8"/>
<evidence type="ECO:0000256" key="2">
    <source>
        <dbReference type="ARBA" id="ARBA00003213"/>
    </source>
</evidence>
<evidence type="ECO:0000313" key="15">
    <source>
        <dbReference type="Proteomes" id="UP000295788"/>
    </source>
</evidence>
<dbReference type="HAMAP" id="MF_00185">
    <property type="entry name" value="IPP_trans"/>
    <property type="match status" value="1"/>
</dbReference>
<proteinExistence type="inferred from homology"/>
<keyword evidence="6 10" id="KW-0547">Nucleotide-binding</keyword>
<evidence type="ECO:0000256" key="10">
    <source>
        <dbReference type="HAMAP-Rule" id="MF_00185"/>
    </source>
</evidence>
<evidence type="ECO:0000256" key="6">
    <source>
        <dbReference type="ARBA" id="ARBA00022741"/>
    </source>
</evidence>
<sequence length="317" mass="37108">MKENLLVILGPTAVGKTELSIEIATRFQGEIISGDSMQVYKGMNIGTAKIKPEEMKGIPHYFIDDYEPDHFYTVAEFQQRAIQKISEINQRGHLPIIVGGTGLYIKSVTHSYQFSKDSMDEKYRQQLQEWLKFNGKEALHQLLEQIDPESAERLHINDTKRVIRALEVYHTTGKTMSEILKEQQLQTSYNLLMIGLTMDRKKLYDRINRRVDLMIEEGLVEEVQSLLNQGYDETFNAMQGIGYKEIILYLKGKVSLEEAIEMIKQATRRFAKRQLSWFRSMPGIHWFDFTNNVLEEKEKIKQKIYEWMVGKNFQHEE</sequence>
<comment type="cofactor">
    <cofactor evidence="1 10">
        <name>Mg(2+)</name>
        <dbReference type="ChEBI" id="CHEBI:18420"/>
    </cofactor>
</comment>
<dbReference type="Pfam" id="PF01715">
    <property type="entry name" value="IPPT"/>
    <property type="match status" value="1"/>
</dbReference>
<feature type="site" description="Interaction with substrate tRNA" evidence="10">
    <location>
        <position position="101"/>
    </location>
</feature>
<dbReference type="NCBIfam" id="TIGR00174">
    <property type="entry name" value="miaA"/>
    <property type="match status" value="1"/>
</dbReference>
<comment type="similarity">
    <text evidence="3 10 13">Belongs to the IPP transferase family.</text>
</comment>
<dbReference type="Gene3D" id="3.40.50.300">
    <property type="entry name" value="P-loop containing nucleotide triphosphate hydrolases"/>
    <property type="match status" value="1"/>
</dbReference>
<evidence type="ECO:0000313" key="14">
    <source>
        <dbReference type="EMBL" id="TCS83040.1"/>
    </source>
</evidence>
<evidence type="ECO:0000256" key="9">
    <source>
        <dbReference type="ARBA" id="ARBA00049563"/>
    </source>
</evidence>
<dbReference type="GO" id="GO:0005524">
    <property type="term" value="F:ATP binding"/>
    <property type="evidence" value="ECO:0007669"/>
    <property type="project" value="UniProtKB-UniRule"/>
</dbReference>
<dbReference type="Gene3D" id="1.10.20.140">
    <property type="match status" value="1"/>
</dbReference>
<keyword evidence="15" id="KW-1185">Reference proteome</keyword>
<feature type="region of interest" description="Interaction with substrate tRNA" evidence="10">
    <location>
        <begin position="35"/>
        <end position="38"/>
    </location>
</feature>
<dbReference type="PANTHER" id="PTHR11088">
    <property type="entry name" value="TRNA DIMETHYLALLYLTRANSFERASE"/>
    <property type="match status" value="1"/>
</dbReference>
<dbReference type="Proteomes" id="UP000295788">
    <property type="component" value="Unassembled WGS sequence"/>
</dbReference>
<feature type="site" description="Interaction with substrate tRNA" evidence="10">
    <location>
        <position position="124"/>
    </location>
</feature>
<evidence type="ECO:0000256" key="4">
    <source>
        <dbReference type="ARBA" id="ARBA00022679"/>
    </source>
</evidence>
<dbReference type="GO" id="GO:0006400">
    <property type="term" value="P:tRNA modification"/>
    <property type="evidence" value="ECO:0007669"/>
    <property type="project" value="TreeGrafter"/>
</dbReference>
<evidence type="ECO:0000256" key="1">
    <source>
        <dbReference type="ARBA" id="ARBA00001946"/>
    </source>
</evidence>
<dbReference type="GO" id="GO:0052381">
    <property type="term" value="F:tRNA dimethylallyltransferase activity"/>
    <property type="evidence" value="ECO:0007669"/>
    <property type="project" value="UniProtKB-UniRule"/>
</dbReference>
<organism evidence="14 15">
    <name type="scientific">Tepidibacillus fermentans</name>
    <dbReference type="NCBI Taxonomy" id="1281767"/>
    <lineage>
        <taxon>Bacteria</taxon>
        <taxon>Bacillati</taxon>
        <taxon>Bacillota</taxon>
        <taxon>Bacilli</taxon>
        <taxon>Bacillales</taxon>
        <taxon>Bacillaceae</taxon>
        <taxon>Tepidibacillus</taxon>
    </lineage>
</organism>
<dbReference type="InterPro" id="IPR018022">
    <property type="entry name" value="IPT"/>
</dbReference>
<comment type="function">
    <text evidence="2 10 12">Catalyzes the transfer of a dimethylallyl group onto the adenine at position 37 in tRNAs that read codons beginning with uridine, leading to the formation of N6-(dimethylallyl)adenosine (i(6)A).</text>
</comment>
<evidence type="ECO:0000256" key="7">
    <source>
        <dbReference type="ARBA" id="ARBA00022840"/>
    </source>
</evidence>
<evidence type="ECO:0000256" key="13">
    <source>
        <dbReference type="RuleBase" id="RU003785"/>
    </source>
</evidence>
<dbReference type="SUPFAM" id="SSF52540">
    <property type="entry name" value="P-loop containing nucleoside triphosphate hydrolases"/>
    <property type="match status" value="2"/>
</dbReference>
<feature type="binding site" evidence="10">
    <location>
        <begin position="10"/>
        <end position="17"/>
    </location>
    <ligand>
        <name>ATP</name>
        <dbReference type="ChEBI" id="CHEBI:30616"/>
    </ligand>
</feature>
<name>A0A4R3KIW8_9BACI</name>
<evidence type="ECO:0000256" key="3">
    <source>
        <dbReference type="ARBA" id="ARBA00005842"/>
    </source>
</evidence>
<dbReference type="InterPro" id="IPR039657">
    <property type="entry name" value="Dimethylallyltransferase"/>
</dbReference>
<dbReference type="RefSeq" id="WP_132768483.1">
    <property type="nucleotide sequence ID" value="NZ_SMAB01000007.1"/>
</dbReference>
<keyword evidence="7 10" id="KW-0067">ATP-binding</keyword>
<accession>A0A4R3KIW8</accession>
<dbReference type="EC" id="2.5.1.75" evidence="10"/>
<dbReference type="InterPro" id="IPR027417">
    <property type="entry name" value="P-loop_NTPase"/>
</dbReference>
<evidence type="ECO:0000256" key="12">
    <source>
        <dbReference type="RuleBase" id="RU003784"/>
    </source>
</evidence>
<comment type="caution">
    <text evidence="10">Lacks conserved residue(s) required for the propagation of feature annotation.</text>
</comment>
<dbReference type="PANTHER" id="PTHR11088:SF60">
    <property type="entry name" value="TRNA DIMETHYLALLYLTRANSFERASE"/>
    <property type="match status" value="1"/>
</dbReference>
<keyword evidence="5 10" id="KW-0819">tRNA processing</keyword>
<dbReference type="OrthoDB" id="9776390at2"/>
<gene>
    <name evidence="10" type="primary">miaA</name>
    <name evidence="14" type="ORF">EDD72_107124</name>
</gene>
<comment type="subunit">
    <text evidence="10">Monomer.</text>
</comment>
<comment type="catalytic activity">
    <reaction evidence="9 10 11">
        <text>adenosine(37) in tRNA + dimethylallyl diphosphate = N(6)-dimethylallyladenosine(37) in tRNA + diphosphate</text>
        <dbReference type="Rhea" id="RHEA:26482"/>
        <dbReference type="Rhea" id="RHEA-COMP:10162"/>
        <dbReference type="Rhea" id="RHEA-COMP:10375"/>
        <dbReference type="ChEBI" id="CHEBI:33019"/>
        <dbReference type="ChEBI" id="CHEBI:57623"/>
        <dbReference type="ChEBI" id="CHEBI:74411"/>
        <dbReference type="ChEBI" id="CHEBI:74415"/>
        <dbReference type="EC" id="2.5.1.75"/>
    </reaction>
</comment>
<keyword evidence="4 10" id="KW-0808">Transferase</keyword>
<keyword evidence="8 10" id="KW-0460">Magnesium</keyword>
<reference evidence="14 15" key="1">
    <citation type="submission" date="2019-03" db="EMBL/GenBank/DDBJ databases">
        <title>Genomic Encyclopedia of Type Strains, Phase IV (KMG-IV): sequencing the most valuable type-strain genomes for metagenomic binning, comparative biology and taxonomic classification.</title>
        <authorList>
            <person name="Goeker M."/>
        </authorList>
    </citation>
    <scope>NUCLEOTIDE SEQUENCE [LARGE SCALE GENOMIC DNA]</scope>
    <source>
        <strain evidence="14 15">DSM 23802</strain>
    </source>
</reference>
<protein>
    <recommendedName>
        <fullName evidence="10">tRNA dimethylallyltransferase</fullName>
        <ecNumber evidence="10">2.5.1.75</ecNumber>
    </recommendedName>
    <alternativeName>
        <fullName evidence="10">Dimethylallyl diphosphate:tRNA dimethylallyltransferase</fullName>
        <shortName evidence="10">DMAPP:tRNA dimethylallyltransferase</shortName>
        <shortName evidence="10">DMATase</shortName>
    </alternativeName>
    <alternativeName>
        <fullName evidence="10">Isopentenyl-diphosphate:tRNA isopentenyltransferase</fullName>
        <shortName evidence="10">IPP transferase</shortName>
        <shortName evidence="10">IPPT</shortName>
        <shortName evidence="10">IPTase</shortName>
    </alternativeName>
</protein>
<evidence type="ECO:0000256" key="8">
    <source>
        <dbReference type="ARBA" id="ARBA00022842"/>
    </source>
</evidence>
<evidence type="ECO:0000256" key="5">
    <source>
        <dbReference type="ARBA" id="ARBA00022694"/>
    </source>
</evidence>
<feature type="binding site" evidence="10">
    <location>
        <begin position="12"/>
        <end position="17"/>
    </location>
    <ligand>
        <name>substrate</name>
    </ligand>
</feature>
<dbReference type="EMBL" id="SMAB01000007">
    <property type="protein sequence ID" value="TCS83040.1"/>
    <property type="molecule type" value="Genomic_DNA"/>
</dbReference>
<comment type="caution">
    <text evidence="14">The sequence shown here is derived from an EMBL/GenBank/DDBJ whole genome shotgun (WGS) entry which is preliminary data.</text>
</comment>